<evidence type="ECO:0000256" key="1">
    <source>
        <dbReference type="SAM" id="Phobius"/>
    </source>
</evidence>
<protein>
    <submittedName>
        <fullName evidence="2">Uncharacterized protein</fullName>
    </submittedName>
</protein>
<gene>
    <name evidence="2" type="ORF">E3T28_13270</name>
</gene>
<evidence type="ECO:0000313" key="2">
    <source>
        <dbReference type="EMBL" id="TFC95631.1"/>
    </source>
</evidence>
<sequence length="272" mass="28113">MNDDKIITALRSLDHAPQLPLDETGRRRAAARLQQILATDPKPDVLTSQVTRRSSAIRWVAIPAAIVLVAAAAAVIPGLGNSESAYASWTPTPTSIDAAEQAVAFAACLSAGVTASSPEIVLAERRGEWVGLAYTSANGLTSTCLTHLPVGSPHADNVMTGSASDSDAIVAGGQLSEGAMSSYFSRGRSSLFAQGDAPALTFVSGDVGEDVTGLTIRTADGLSVQATVHEGRYIAWWPGRGGAQGDAQPVLTYDIALSDGTVLKDAEPTMPQ</sequence>
<dbReference type="EMBL" id="SOGQ01000076">
    <property type="protein sequence ID" value="TFC95631.1"/>
    <property type="molecule type" value="Genomic_DNA"/>
</dbReference>
<keyword evidence="1" id="KW-1133">Transmembrane helix</keyword>
<organism evidence="2 3">
    <name type="scientific">Cryobacterium sinapicolor</name>
    <dbReference type="NCBI Taxonomy" id="1259236"/>
    <lineage>
        <taxon>Bacteria</taxon>
        <taxon>Bacillati</taxon>
        <taxon>Actinomycetota</taxon>
        <taxon>Actinomycetes</taxon>
        <taxon>Micrococcales</taxon>
        <taxon>Microbacteriaceae</taxon>
        <taxon>Cryobacterium</taxon>
    </lineage>
</organism>
<name>A0ABY2IVJ5_9MICO</name>
<feature type="transmembrane region" description="Helical" evidence="1">
    <location>
        <begin position="59"/>
        <end position="80"/>
    </location>
</feature>
<keyword evidence="1" id="KW-0472">Membrane</keyword>
<evidence type="ECO:0000313" key="3">
    <source>
        <dbReference type="Proteomes" id="UP000297853"/>
    </source>
</evidence>
<comment type="caution">
    <text evidence="2">The sequence shown here is derived from an EMBL/GenBank/DDBJ whole genome shotgun (WGS) entry which is preliminary data.</text>
</comment>
<dbReference type="Proteomes" id="UP000297853">
    <property type="component" value="Unassembled WGS sequence"/>
</dbReference>
<dbReference type="RefSeq" id="WP_134432139.1">
    <property type="nucleotide sequence ID" value="NZ_SOGQ01000076.1"/>
</dbReference>
<reference evidence="2 3" key="1">
    <citation type="submission" date="2019-03" db="EMBL/GenBank/DDBJ databases">
        <title>Genomics of glacier-inhabiting Cryobacterium strains.</title>
        <authorList>
            <person name="Liu Q."/>
            <person name="Xin Y.-H."/>
        </authorList>
    </citation>
    <scope>NUCLEOTIDE SEQUENCE [LARGE SCALE GENOMIC DNA]</scope>
    <source>
        <strain evidence="2 3">TMT1-23-1</strain>
    </source>
</reference>
<accession>A0ABY2IVJ5</accession>
<keyword evidence="1" id="KW-0812">Transmembrane</keyword>
<keyword evidence="3" id="KW-1185">Reference proteome</keyword>
<proteinExistence type="predicted"/>